<dbReference type="SUPFAM" id="SSF69318">
    <property type="entry name" value="Integrin alpha N-terminal domain"/>
    <property type="match status" value="1"/>
</dbReference>
<dbReference type="InterPro" id="IPR013517">
    <property type="entry name" value="FG-GAP"/>
</dbReference>
<evidence type="ECO:0000256" key="2">
    <source>
        <dbReference type="SAM" id="SignalP"/>
    </source>
</evidence>
<reference evidence="4" key="1">
    <citation type="submission" date="2012-11" db="EMBL/GenBank/DDBJ databases">
        <authorList>
            <person name="Lucero-Rivera Y.E."/>
            <person name="Tovar-Ramirez D."/>
        </authorList>
    </citation>
    <scope>NUCLEOTIDE SEQUENCE [LARGE SCALE GENOMIC DNA]</scope>
    <source>
        <strain evidence="4">Araruama</strain>
    </source>
</reference>
<evidence type="ECO:0000313" key="4">
    <source>
        <dbReference type="Proteomes" id="UP000189670"/>
    </source>
</evidence>
<evidence type="ECO:0000313" key="3">
    <source>
        <dbReference type="EMBL" id="ETR73231.1"/>
    </source>
</evidence>
<feature type="signal peptide" evidence="2">
    <location>
        <begin position="1"/>
        <end position="22"/>
    </location>
</feature>
<organism evidence="3 4">
    <name type="scientific">Candidatus Magnetoglobus multicellularis str. Araruama</name>
    <dbReference type="NCBI Taxonomy" id="890399"/>
    <lineage>
        <taxon>Bacteria</taxon>
        <taxon>Pseudomonadati</taxon>
        <taxon>Thermodesulfobacteriota</taxon>
        <taxon>Desulfobacteria</taxon>
        <taxon>Desulfobacterales</taxon>
        <taxon>Desulfobacteraceae</taxon>
        <taxon>Candidatus Magnetoglobus</taxon>
    </lineage>
</organism>
<dbReference type="Gene3D" id="2.130.10.130">
    <property type="entry name" value="Integrin alpha, N-terminal"/>
    <property type="match status" value="1"/>
</dbReference>
<accession>A0A1V1PEC8</accession>
<name>A0A1V1PEC8_9BACT</name>
<proteinExistence type="predicted"/>
<protein>
    <recommendedName>
        <fullName evidence="5">Dockerin domain-containing protein</fullName>
    </recommendedName>
</protein>
<keyword evidence="1 2" id="KW-0732">Signal</keyword>
<dbReference type="InterPro" id="IPR028994">
    <property type="entry name" value="Integrin_alpha_N"/>
</dbReference>
<evidence type="ECO:0008006" key="5">
    <source>
        <dbReference type="Google" id="ProtNLM"/>
    </source>
</evidence>
<evidence type="ECO:0000256" key="1">
    <source>
        <dbReference type="ARBA" id="ARBA00022729"/>
    </source>
</evidence>
<dbReference type="AlphaFoldDB" id="A0A1V1PEC8"/>
<comment type="caution">
    <text evidence="3">The sequence shown here is derived from an EMBL/GenBank/DDBJ whole genome shotgun (WGS) entry which is preliminary data.</text>
</comment>
<dbReference type="Gene3D" id="2.60.40.1120">
    <property type="entry name" value="Carboxypeptidase-like, regulatory domain"/>
    <property type="match status" value="1"/>
</dbReference>
<feature type="chain" id="PRO_5010695639" description="Dockerin domain-containing protein" evidence="2">
    <location>
        <begin position="23"/>
        <end position="841"/>
    </location>
</feature>
<dbReference type="PANTHER" id="PTHR36220">
    <property type="entry name" value="UNNAMED PRODUCT"/>
    <property type="match status" value="1"/>
</dbReference>
<gene>
    <name evidence="3" type="ORF">OMM_01116</name>
</gene>
<dbReference type="SUPFAM" id="SSF49464">
    <property type="entry name" value="Carboxypeptidase regulatory domain-like"/>
    <property type="match status" value="2"/>
</dbReference>
<dbReference type="Pfam" id="PF14312">
    <property type="entry name" value="FG-GAP_2"/>
    <property type="match status" value="3"/>
</dbReference>
<dbReference type="PANTHER" id="PTHR36220:SF1">
    <property type="entry name" value="GAMMA TUBULIN COMPLEX COMPONENT C-TERMINAL DOMAIN-CONTAINING PROTEIN"/>
    <property type="match status" value="1"/>
</dbReference>
<sequence>MKNKNVTIFLLFLICYCDFSYAQTPIIIGEAVNDFGRSVSISGDFCIIGAYESAFIYFKNGNTWEKHTQLKPDDYVEKDWFGYSVSIYNNIALVSSIHDDGQITSYDGKGSVYVFEYIDGVWKQMAKLIADDRLTRDQFGYSLSLYENTAIIGTFLKGVVYIFVRENENEWYLQAKLLPSNTEDKYCFGRSVSIYKDFILIGSPATKSAAYFFVRKNNNWEEICRVTAGDNPNYFAESVSISKNNAIISNFGLYHIYEYNNNTWEQKIILNNKEAFSDGSTNVSMFNNILATANVPMHKNGCVSIYKKNYTWEKFSFIEPLGHNNKGRYGYSLSINESFIVVGAFREQQVYIYPINIESPTISGYVLDSDNKPILNTKIFTQGTFKNESTTDANGFYELRVPHGWNGIIEVDRQPYIFNEAKSYEDIVFDQTNQNFTIDLFSISGFINDITESPISGIEIKFTNDGGSAFTNSKGFFFHKLYHNWSGHAHPIGRGYRFINNDYSNSYYSYNNLSQNKTDQNFSAYKHILFGYVKDQQGNPIPKVTLKLSNIIETAITDVSGYYCIDIDYQWSGKITPQLQNYVFDPLSISYTNVNCDQPNQSFIATKSLPDFFVSQNTLHLTPKSGFALITVTTNDNPSSWSVSNLEIDWVSITKLHHNILISYKGNLNNSERNAALAITHNNTIHNIEIIQAGTVDSHKPPWSVDQSNFRYQAMVTAIIQDKNNNVFDSENDLLAAFVDNECRGVASPLPVSNGKRFFLQVWSNEKDEQIKIKFYDSSIHKIYENVISDIQFSPDLELGDIENPNIFTLKQYDHFPDANNDGNVNIMDAIDVMKFITNTK</sequence>
<dbReference type="InterPro" id="IPR008969">
    <property type="entry name" value="CarboxyPept-like_regulatory"/>
</dbReference>
<dbReference type="EMBL" id="ATBP01000078">
    <property type="protein sequence ID" value="ETR73231.1"/>
    <property type="molecule type" value="Genomic_DNA"/>
</dbReference>
<dbReference type="Proteomes" id="UP000189670">
    <property type="component" value="Unassembled WGS sequence"/>
</dbReference>